<protein>
    <submittedName>
        <fullName evidence="2">Uncharacterized protein</fullName>
    </submittedName>
</protein>
<name>A0AAJ0BVF0_9PEZI</name>
<sequence>MMSLVAASCTLLLLTSGWYTQRSFCNHTFGPVPRTLGAWSVWTLRPRVRRNRRRSIPSLVTNTWQHTEENGVPKCFRVGEEVRVGENIVLTNGAAIRPLHACYLHILLLRLHCGNGEGPFSPANQSVTLLSAKDRA</sequence>
<dbReference type="EMBL" id="MU839016">
    <property type="protein sequence ID" value="KAK1765203.1"/>
    <property type="molecule type" value="Genomic_DNA"/>
</dbReference>
<proteinExistence type="predicted"/>
<dbReference type="GeneID" id="85305565"/>
<keyword evidence="1" id="KW-0732">Signal</keyword>
<feature type="chain" id="PRO_5042593622" evidence="1">
    <location>
        <begin position="18"/>
        <end position="136"/>
    </location>
</feature>
<reference evidence="2" key="1">
    <citation type="submission" date="2023-06" db="EMBL/GenBank/DDBJ databases">
        <title>Genome-scale phylogeny and comparative genomics of the fungal order Sordariales.</title>
        <authorList>
            <consortium name="Lawrence Berkeley National Laboratory"/>
            <person name="Hensen N."/>
            <person name="Bonometti L."/>
            <person name="Westerberg I."/>
            <person name="Brannstrom I.O."/>
            <person name="Guillou S."/>
            <person name="Cros-Aarteil S."/>
            <person name="Calhoun S."/>
            <person name="Haridas S."/>
            <person name="Kuo A."/>
            <person name="Mondo S."/>
            <person name="Pangilinan J."/>
            <person name="Riley R."/>
            <person name="Labutti K."/>
            <person name="Andreopoulos B."/>
            <person name="Lipzen A."/>
            <person name="Chen C."/>
            <person name="Yanf M."/>
            <person name="Daum C."/>
            <person name="Ng V."/>
            <person name="Clum A."/>
            <person name="Steindorff A."/>
            <person name="Ohm R."/>
            <person name="Martin F."/>
            <person name="Silar P."/>
            <person name="Natvig D."/>
            <person name="Lalanne C."/>
            <person name="Gautier V."/>
            <person name="Ament-Velasquez S.L."/>
            <person name="Kruys A."/>
            <person name="Hutchinson M.I."/>
            <person name="Powell A.J."/>
            <person name="Barry K."/>
            <person name="Miller A.N."/>
            <person name="Grigoriev I.V."/>
            <person name="Debuchy R."/>
            <person name="Gladieux P."/>
            <person name="Thoren M.H."/>
            <person name="Johannesson H."/>
        </authorList>
    </citation>
    <scope>NUCLEOTIDE SEQUENCE</scope>
    <source>
        <strain evidence="2">8032-3</strain>
    </source>
</reference>
<dbReference type="AlphaFoldDB" id="A0AAJ0BVF0"/>
<dbReference type="Proteomes" id="UP001244011">
    <property type="component" value="Unassembled WGS sequence"/>
</dbReference>
<evidence type="ECO:0000313" key="2">
    <source>
        <dbReference type="EMBL" id="KAK1765203.1"/>
    </source>
</evidence>
<organism evidence="2 3">
    <name type="scientific">Phialemonium atrogriseum</name>
    <dbReference type="NCBI Taxonomy" id="1093897"/>
    <lineage>
        <taxon>Eukaryota</taxon>
        <taxon>Fungi</taxon>
        <taxon>Dikarya</taxon>
        <taxon>Ascomycota</taxon>
        <taxon>Pezizomycotina</taxon>
        <taxon>Sordariomycetes</taxon>
        <taxon>Sordariomycetidae</taxon>
        <taxon>Cephalothecales</taxon>
        <taxon>Cephalothecaceae</taxon>
        <taxon>Phialemonium</taxon>
    </lineage>
</organism>
<accession>A0AAJ0BVF0</accession>
<keyword evidence="3" id="KW-1185">Reference proteome</keyword>
<evidence type="ECO:0000256" key="1">
    <source>
        <dbReference type="SAM" id="SignalP"/>
    </source>
</evidence>
<feature type="signal peptide" evidence="1">
    <location>
        <begin position="1"/>
        <end position="17"/>
    </location>
</feature>
<comment type="caution">
    <text evidence="2">The sequence shown here is derived from an EMBL/GenBank/DDBJ whole genome shotgun (WGS) entry which is preliminary data.</text>
</comment>
<dbReference type="RefSeq" id="XP_060281416.1">
    <property type="nucleotide sequence ID" value="XM_060422378.1"/>
</dbReference>
<evidence type="ECO:0000313" key="3">
    <source>
        <dbReference type="Proteomes" id="UP001244011"/>
    </source>
</evidence>
<gene>
    <name evidence="2" type="ORF">QBC33DRAFT_174907</name>
</gene>